<dbReference type="Proteomes" id="UP000095228">
    <property type="component" value="Chromosome"/>
</dbReference>
<feature type="transmembrane region" description="Helical" evidence="1">
    <location>
        <begin position="18"/>
        <end position="35"/>
    </location>
</feature>
<name>A0A1D8ARD5_9BACT</name>
<organism evidence="2 3">
    <name type="scientific">Lacunisphaera limnophila</name>
    <dbReference type="NCBI Taxonomy" id="1838286"/>
    <lineage>
        <taxon>Bacteria</taxon>
        <taxon>Pseudomonadati</taxon>
        <taxon>Verrucomicrobiota</taxon>
        <taxon>Opitutia</taxon>
        <taxon>Opitutales</taxon>
        <taxon>Opitutaceae</taxon>
        <taxon>Lacunisphaera</taxon>
    </lineage>
</organism>
<protein>
    <submittedName>
        <fullName evidence="2">Uncharacterized protein</fullName>
    </submittedName>
</protein>
<keyword evidence="1" id="KW-0472">Membrane</keyword>
<dbReference type="EMBL" id="CP016094">
    <property type="protein sequence ID" value="AOS43453.1"/>
    <property type="molecule type" value="Genomic_DNA"/>
</dbReference>
<keyword evidence="3" id="KW-1185">Reference proteome</keyword>
<gene>
    <name evidence="2" type="ORF">Verru16b_00498</name>
</gene>
<evidence type="ECO:0000313" key="2">
    <source>
        <dbReference type="EMBL" id="AOS43453.1"/>
    </source>
</evidence>
<evidence type="ECO:0000256" key="1">
    <source>
        <dbReference type="SAM" id="Phobius"/>
    </source>
</evidence>
<accession>A0A1D8ARD5</accession>
<evidence type="ECO:0000313" key="3">
    <source>
        <dbReference type="Proteomes" id="UP000095228"/>
    </source>
</evidence>
<feature type="transmembrane region" description="Helical" evidence="1">
    <location>
        <begin position="79"/>
        <end position="98"/>
    </location>
</feature>
<dbReference type="KEGG" id="obg:Verru16b_00498"/>
<reference evidence="2 3" key="1">
    <citation type="submission" date="2016-06" db="EMBL/GenBank/DDBJ databases">
        <title>Three novel species with peptidoglycan cell walls form the new genus Lacunisphaera gen. nov. in the family Opitutaceae of the verrucomicrobial subdivision 4.</title>
        <authorList>
            <person name="Rast P."/>
            <person name="Gloeckner I."/>
            <person name="Jogler M."/>
            <person name="Boedeker C."/>
            <person name="Jeske O."/>
            <person name="Wiegand S."/>
            <person name="Reinhardt R."/>
            <person name="Schumann P."/>
            <person name="Rohde M."/>
            <person name="Spring S."/>
            <person name="Gloeckner F.O."/>
            <person name="Jogler C."/>
        </authorList>
    </citation>
    <scope>NUCLEOTIDE SEQUENCE [LARGE SCALE GENOMIC DNA]</scope>
    <source>
        <strain evidence="2 3">IG16b</strain>
    </source>
</reference>
<proteinExistence type="predicted"/>
<feature type="transmembrane region" description="Helical" evidence="1">
    <location>
        <begin position="41"/>
        <end position="63"/>
    </location>
</feature>
<dbReference type="RefSeq" id="WP_069960806.1">
    <property type="nucleotide sequence ID" value="NZ_CP016094.1"/>
</dbReference>
<keyword evidence="1" id="KW-1133">Transmembrane helix</keyword>
<sequence>MDNPFAISWLWRGFKGNSVTFALLFATFVLGWPLSEEFGRLLTWLGVHWLYVLVVPGFFFMALAKREDRIVPDEAKRKAWARGLIVGSLVLAVVINQIKH</sequence>
<dbReference type="AlphaFoldDB" id="A0A1D8ARD5"/>
<dbReference type="OrthoDB" id="197600at2"/>
<keyword evidence="1" id="KW-0812">Transmembrane</keyword>